<gene>
    <name evidence="1" type="ORF">GXW76_09295</name>
</gene>
<evidence type="ECO:0000313" key="1">
    <source>
        <dbReference type="EMBL" id="MBR0671365.1"/>
    </source>
</evidence>
<sequence length="118" mass="12422">MPAMPGPLAAALGEGGDGGRGATLARAGASAFLAVPDAAQPELVPVGEGGRGRWRRNGYGYGYYGWGPPPVYYAPPPPRVYYAPPPRAYYAPPPPVYYAPPPPVYYAPAPGISLNFRF</sequence>
<evidence type="ECO:0000313" key="2">
    <source>
        <dbReference type="Proteomes" id="UP001138751"/>
    </source>
</evidence>
<dbReference type="Proteomes" id="UP001138751">
    <property type="component" value="Unassembled WGS sequence"/>
</dbReference>
<proteinExistence type="predicted"/>
<dbReference type="EMBL" id="JAAEDM010000018">
    <property type="protein sequence ID" value="MBR0671365.1"/>
    <property type="molecule type" value="Genomic_DNA"/>
</dbReference>
<organism evidence="1 2">
    <name type="scientific">Neoroseomonas soli</name>
    <dbReference type="NCBI Taxonomy" id="1081025"/>
    <lineage>
        <taxon>Bacteria</taxon>
        <taxon>Pseudomonadati</taxon>
        <taxon>Pseudomonadota</taxon>
        <taxon>Alphaproteobacteria</taxon>
        <taxon>Acetobacterales</taxon>
        <taxon>Acetobacteraceae</taxon>
        <taxon>Neoroseomonas</taxon>
    </lineage>
</organism>
<reference evidence="1" key="1">
    <citation type="submission" date="2020-01" db="EMBL/GenBank/DDBJ databases">
        <authorList>
            <person name="Rat A."/>
        </authorList>
    </citation>
    <scope>NUCLEOTIDE SEQUENCE</scope>
    <source>
        <strain evidence="1">LMG 31231</strain>
    </source>
</reference>
<accession>A0A9X9WW36</accession>
<dbReference type="AlphaFoldDB" id="A0A9X9WW36"/>
<keyword evidence="2" id="KW-1185">Reference proteome</keyword>
<reference evidence="1" key="2">
    <citation type="journal article" date="2021" name="Syst. Appl. Microbiol.">
        <title>Roseomonas hellenica sp. nov., isolated from roots of wild-growing Alkanna tinctoria.</title>
        <authorList>
            <person name="Rat A."/>
            <person name="Naranjo H.D."/>
            <person name="Lebbe L."/>
            <person name="Cnockaert M."/>
            <person name="Krigas N."/>
            <person name="Grigoriadou K."/>
            <person name="Maloupa E."/>
            <person name="Willems A."/>
        </authorList>
    </citation>
    <scope>NUCLEOTIDE SEQUENCE</scope>
    <source>
        <strain evidence="1">LMG 31231</strain>
    </source>
</reference>
<comment type="caution">
    <text evidence="1">The sequence shown here is derived from an EMBL/GenBank/DDBJ whole genome shotgun (WGS) entry which is preliminary data.</text>
</comment>
<protein>
    <submittedName>
        <fullName evidence="1">Uncharacterized protein</fullName>
    </submittedName>
</protein>
<name>A0A9X9WW36_9PROT</name>